<evidence type="ECO:0000256" key="3">
    <source>
        <dbReference type="ARBA" id="ARBA00022741"/>
    </source>
</evidence>
<feature type="binding site" evidence="6">
    <location>
        <position position="364"/>
    </location>
    <ligand>
        <name>Mg(2+)</name>
        <dbReference type="ChEBI" id="CHEBI:18420"/>
    </ligand>
</feature>
<evidence type="ECO:0000256" key="4">
    <source>
        <dbReference type="ARBA" id="ARBA00022777"/>
    </source>
</evidence>
<evidence type="ECO:0000256" key="7">
    <source>
        <dbReference type="RuleBase" id="RU003835"/>
    </source>
</evidence>
<dbReference type="GO" id="GO:0008776">
    <property type="term" value="F:acetate kinase activity"/>
    <property type="evidence" value="ECO:0007669"/>
    <property type="project" value="UniProtKB-UniRule"/>
</dbReference>
<dbReference type="RefSeq" id="WP_111181606.1">
    <property type="nucleotide sequence ID" value="NZ_POUD01000120.1"/>
</dbReference>
<comment type="subcellular location">
    <subcellularLocation>
        <location evidence="6">Cytoplasm</location>
    </subcellularLocation>
</comment>
<keyword evidence="6" id="KW-0479">Metal-binding</keyword>
<dbReference type="GO" id="GO:0005737">
    <property type="term" value="C:cytoplasm"/>
    <property type="evidence" value="ECO:0007669"/>
    <property type="project" value="UniProtKB-SubCell"/>
</dbReference>
<evidence type="ECO:0000256" key="1">
    <source>
        <dbReference type="ARBA" id="ARBA00008748"/>
    </source>
</evidence>
<dbReference type="EC" id="2.7.2.1" evidence="6"/>
<dbReference type="InterPro" id="IPR000890">
    <property type="entry name" value="Aliphatic_acid_kin_short-chain"/>
</dbReference>
<feature type="binding site" evidence="6">
    <location>
        <position position="72"/>
    </location>
    <ligand>
        <name>substrate</name>
    </ligand>
</feature>
<dbReference type="InterPro" id="IPR004372">
    <property type="entry name" value="Ac/propionate_kinase"/>
</dbReference>
<name>A0A2W2DWB1_9ACTN</name>
<evidence type="ECO:0000256" key="2">
    <source>
        <dbReference type="ARBA" id="ARBA00022679"/>
    </source>
</evidence>
<dbReference type="InterPro" id="IPR043129">
    <property type="entry name" value="ATPase_NBD"/>
</dbReference>
<dbReference type="HAMAP" id="MF_00020">
    <property type="entry name" value="Acetate_kinase"/>
    <property type="match status" value="1"/>
</dbReference>
<keyword evidence="2 6" id="KW-0808">Transferase</keyword>
<feature type="site" description="Transition state stabilizer" evidence="6">
    <location>
        <position position="161"/>
    </location>
</feature>
<keyword evidence="9" id="KW-1185">Reference proteome</keyword>
<comment type="pathway">
    <text evidence="6">Metabolic intermediate biosynthesis; acetyl-CoA biosynthesis; acetyl-CoA from acetate: step 1/2.</text>
</comment>
<dbReference type="Pfam" id="PF00871">
    <property type="entry name" value="Acetate_kinase"/>
    <property type="match status" value="1"/>
</dbReference>
<dbReference type="Gene3D" id="3.30.420.40">
    <property type="match status" value="2"/>
</dbReference>
<dbReference type="NCBIfam" id="TIGR00016">
    <property type="entry name" value="ackA"/>
    <property type="match status" value="1"/>
</dbReference>
<feature type="binding site" evidence="6">
    <location>
        <begin position="189"/>
        <end position="193"/>
    </location>
    <ligand>
        <name>ATP</name>
        <dbReference type="ChEBI" id="CHEBI:30616"/>
    </ligand>
</feature>
<feature type="binding site" evidence="6">
    <location>
        <begin position="265"/>
        <end position="267"/>
    </location>
    <ligand>
        <name>ATP</name>
        <dbReference type="ChEBI" id="CHEBI:30616"/>
    </ligand>
</feature>
<dbReference type="OrthoDB" id="9802453at2"/>
<dbReference type="PANTHER" id="PTHR21060:SF15">
    <property type="entry name" value="ACETATE KINASE-RELATED"/>
    <property type="match status" value="1"/>
</dbReference>
<dbReference type="UniPathway" id="UPA00340">
    <property type="reaction ID" value="UER00458"/>
</dbReference>
<dbReference type="GO" id="GO:0000287">
    <property type="term" value="F:magnesium ion binding"/>
    <property type="evidence" value="ECO:0007669"/>
    <property type="project" value="UniProtKB-UniRule"/>
</dbReference>
<evidence type="ECO:0000256" key="5">
    <source>
        <dbReference type="ARBA" id="ARBA00022840"/>
    </source>
</evidence>
<comment type="subunit">
    <text evidence="6">Homodimer.</text>
</comment>
<dbReference type="GO" id="GO:0005524">
    <property type="term" value="F:ATP binding"/>
    <property type="evidence" value="ECO:0007669"/>
    <property type="project" value="UniProtKB-KW"/>
</dbReference>
<organism evidence="8 9">
    <name type="scientific">Nonomuraea aridisoli</name>
    <dbReference type="NCBI Taxonomy" id="2070368"/>
    <lineage>
        <taxon>Bacteria</taxon>
        <taxon>Bacillati</taxon>
        <taxon>Actinomycetota</taxon>
        <taxon>Actinomycetes</taxon>
        <taxon>Streptosporangiales</taxon>
        <taxon>Streptosporangiaceae</taxon>
        <taxon>Nonomuraea</taxon>
    </lineage>
</organism>
<keyword evidence="6" id="KW-0963">Cytoplasm</keyword>
<dbReference type="AlphaFoldDB" id="A0A2W2DWB1"/>
<feature type="site" description="Transition state stabilizer" evidence="6">
    <location>
        <position position="222"/>
    </location>
</feature>
<dbReference type="GO" id="GO:0006085">
    <property type="term" value="P:acetyl-CoA biosynthetic process"/>
    <property type="evidence" value="ECO:0007669"/>
    <property type="project" value="UniProtKB-UniRule"/>
</dbReference>
<keyword evidence="4 6" id="KW-0418">Kinase</keyword>
<gene>
    <name evidence="6" type="primary">ackA</name>
    <name evidence="8" type="ORF">C1J01_26020</name>
</gene>
<dbReference type="PANTHER" id="PTHR21060">
    <property type="entry name" value="ACETATE KINASE"/>
    <property type="match status" value="1"/>
</dbReference>
<comment type="similarity">
    <text evidence="1 6 7">Belongs to the acetokinase family.</text>
</comment>
<keyword evidence="6" id="KW-0460">Magnesium</keyword>
<comment type="catalytic activity">
    <reaction evidence="6">
        <text>acetate + ATP = acetyl phosphate + ADP</text>
        <dbReference type="Rhea" id="RHEA:11352"/>
        <dbReference type="ChEBI" id="CHEBI:22191"/>
        <dbReference type="ChEBI" id="CHEBI:30089"/>
        <dbReference type="ChEBI" id="CHEBI:30616"/>
        <dbReference type="ChEBI" id="CHEBI:456216"/>
        <dbReference type="EC" id="2.7.2.1"/>
    </reaction>
</comment>
<comment type="cofactor">
    <cofactor evidence="6">
        <name>Mg(2+)</name>
        <dbReference type="ChEBI" id="CHEBI:18420"/>
    </cofactor>
    <cofactor evidence="6">
        <name>Mn(2+)</name>
        <dbReference type="ChEBI" id="CHEBI:29035"/>
    </cofactor>
    <text evidence="6">Mg(2+). Can also accept Mn(2+).</text>
</comment>
<comment type="caution">
    <text evidence="6">Lacks conserved residue(s) required for the propagation of feature annotation.</text>
</comment>
<dbReference type="InterPro" id="IPR023865">
    <property type="entry name" value="Aliphatic_acid_kinase_CS"/>
</dbReference>
<evidence type="ECO:0000313" key="8">
    <source>
        <dbReference type="EMBL" id="PZG14763.1"/>
    </source>
</evidence>
<evidence type="ECO:0000256" key="6">
    <source>
        <dbReference type="HAMAP-Rule" id="MF_00020"/>
    </source>
</evidence>
<keyword evidence="3 6" id="KW-0547">Nucleotide-binding</keyword>
<dbReference type="PIRSF" id="PIRSF000722">
    <property type="entry name" value="Acetate_prop_kin"/>
    <property type="match status" value="1"/>
</dbReference>
<dbReference type="SUPFAM" id="SSF53067">
    <property type="entry name" value="Actin-like ATPase domain"/>
    <property type="match status" value="2"/>
</dbReference>
<keyword evidence="5 6" id="KW-0067">ATP-binding</keyword>
<accession>A0A2W2DWB1</accession>
<protein>
    <recommendedName>
        <fullName evidence="6">Acetate kinase</fullName>
        <ecNumber evidence="6">2.7.2.1</ecNumber>
    </recommendedName>
    <alternativeName>
        <fullName evidence="6">Acetokinase</fullName>
    </alternativeName>
</protein>
<sequence length="382" mass="40343">MGWAAGEEMSEPAAILTVNAGSSSLRLDLVQGGCVLDSARSERAAEPGSAREDLASFLGGHFDRDVRAVAHRVVHGGDLVRQPTVADDETADALRGLIRLAPLHLPPSLALLQAAREQLPAVPHVICPDTAFHAGLPDAAATYALPREWRERHGLRRYGFHGVSYAWAADRACELLGRPADELSLVLAHLGGGCSVCAVSGGRSLDTSMGFTPLDGLPMSKRSGSVDPGMLVWLLSEGHLSVEELAEGLQRRSGLLGLSDGRSGDTRDLVAAERDGDEAAALALRVFAHRVSREIAAAATSLGRIDALVFTGEIGWNQPEVREAVCRRLGLLGVEPPVLGNRTDDGAVSAEGAAVPVLVVQVREELQLARECLRVLAEEDAA</sequence>
<reference evidence="8 9" key="1">
    <citation type="submission" date="2018-01" db="EMBL/GenBank/DDBJ databases">
        <title>Draft genome sequence of Nonomuraea sp. KC333.</title>
        <authorList>
            <person name="Sahin N."/>
            <person name="Saygin H."/>
            <person name="Ay H."/>
        </authorList>
    </citation>
    <scope>NUCLEOTIDE SEQUENCE [LARGE SCALE GENOMIC DNA]</scope>
    <source>
        <strain evidence="8 9">KC333</strain>
    </source>
</reference>
<dbReference type="PRINTS" id="PR00471">
    <property type="entry name" value="ACETATEKNASE"/>
</dbReference>
<dbReference type="EMBL" id="POUD01000120">
    <property type="protein sequence ID" value="PZG14763.1"/>
    <property type="molecule type" value="Genomic_DNA"/>
</dbReference>
<proteinExistence type="inferred from homology"/>
<dbReference type="Proteomes" id="UP000249304">
    <property type="component" value="Unassembled WGS sequence"/>
</dbReference>
<feature type="active site" description="Proton donor/acceptor" evidence="6">
    <location>
        <position position="129"/>
    </location>
</feature>
<comment type="caution">
    <text evidence="8">The sequence shown here is derived from an EMBL/GenBank/DDBJ whole genome shotgun (WGS) entry which is preliminary data.</text>
</comment>
<dbReference type="GO" id="GO:0006083">
    <property type="term" value="P:acetate metabolic process"/>
    <property type="evidence" value="ECO:0007669"/>
    <property type="project" value="TreeGrafter"/>
</dbReference>
<evidence type="ECO:0000313" key="9">
    <source>
        <dbReference type="Proteomes" id="UP000249304"/>
    </source>
</evidence>
<dbReference type="PROSITE" id="PS01076">
    <property type="entry name" value="ACETATE_KINASE_2"/>
    <property type="match status" value="1"/>
</dbReference>
<comment type="function">
    <text evidence="6">Catalyzes the formation of acetyl phosphate from acetate and ATP. Can also catalyze the reverse reaction.</text>
</comment>